<dbReference type="RefSeq" id="WP_154668602.1">
    <property type="nucleotide sequence ID" value="NZ_JACIIG010000008.1"/>
</dbReference>
<keyword evidence="5" id="KW-0119">Carbohydrate metabolism</keyword>
<accession>A0A7W6ZVD8</accession>
<dbReference type="GO" id="GO:0000272">
    <property type="term" value="P:polysaccharide catabolic process"/>
    <property type="evidence" value="ECO:0007669"/>
    <property type="project" value="UniProtKB-KW"/>
</dbReference>
<sequence>MNITSTIYHTARARAGVPLALGRQHPKAAYQQTELAALANYLILLMLRNVTSDGYVIEDPANSGQYSAPGCVIAAPSFPANTPGVDQDYVYNWVRDAAITAIEIAAAGLPVTPGSGMPSLIDYVSFARLCQTNAHPTLGHACFTVAGQPRPWTEQNDGPAIQSLALLQAYPQLDTATQATARQVIETNVSYLLGAYQKPTTNLWEEHEGLSFFARSVQLRCFRAVAANTHGIGVAADVPTAIAWLESALQDHWNGSYYVTMLAPDAGPGVSIVPEELGYDPNIDIVSACVYGAVPATDTRLLATAARLRSQWADPNSRAFYPINAADQTRGIGPLLGRYPGDTYDGDVAHPVSGGHPWALCTCNFAELYYRLANEIDHAGTVPLDSLSEDFFAQVGVTSATSIADAAVALRSAGDAMLRAVIYHSDRYELSEQFDGTSGYEKSVHNLTWSYASFLSAVRARTSGSKLSGKVAGKSARAAGSKK</sequence>
<keyword evidence="7" id="KW-0624">Polysaccharide degradation</keyword>
<organism evidence="9 10">
    <name type="scientific">Rhizobium leucaenae</name>
    <dbReference type="NCBI Taxonomy" id="29450"/>
    <lineage>
        <taxon>Bacteria</taxon>
        <taxon>Pseudomonadati</taxon>
        <taxon>Pseudomonadota</taxon>
        <taxon>Alphaproteobacteria</taxon>
        <taxon>Hyphomicrobiales</taxon>
        <taxon>Rhizobiaceae</taxon>
        <taxon>Rhizobium/Agrobacterium group</taxon>
        <taxon>Rhizobium</taxon>
    </lineage>
</organism>
<proteinExistence type="inferred from homology"/>
<comment type="similarity">
    <text evidence="2">Belongs to the glycosyl hydrolase 15 family.</text>
</comment>
<evidence type="ECO:0000313" key="9">
    <source>
        <dbReference type="EMBL" id="MBB4569469.1"/>
    </source>
</evidence>
<dbReference type="GO" id="GO:0004339">
    <property type="term" value="F:glucan 1,4-alpha-glucosidase activity"/>
    <property type="evidence" value="ECO:0007669"/>
    <property type="project" value="UniProtKB-EC"/>
</dbReference>
<dbReference type="InterPro" id="IPR008928">
    <property type="entry name" value="6-hairpin_glycosidase_sf"/>
</dbReference>
<evidence type="ECO:0000256" key="6">
    <source>
        <dbReference type="ARBA" id="ARBA00023295"/>
    </source>
</evidence>
<dbReference type="Gene3D" id="1.50.10.10">
    <property type="match status" value="1"/>
</dbReference>
<dbReference type="OrthoDB" id="5641212at2"/>
<dbReference type="EMBL" id="JACIIG010000008">
    <property type="protein sequence ID" value="MBB4569469.1"/>
    <property type="molecule type" value="Genomic_DNA"/>
</dbReference>
<keyword evidence="10" id="KW-1185">Reference proteome</keyword>
<dbReference type="AlphaFoldDB" id="A0A7W6ZVD8"/>
<dbReference type="InterPro" id="IPR012341">
    <property type="entry name" value="6hp_glycosidase-like_sf"/>
</dbReference>
<evidence type="ECO:0000259" key="8">
    <source>
        <dbReference type="Pfam" id="PF00723"/>
    </source>
</evidence>
<dbReference type="Pfam" id="PF00723">
    <property type="entry name" value="Glyco_hydro_15"/>
    <property type="match status" value="2"/>
</dbReference>
<evidence type="ECO:0000256" key="7">
    <source>
        <dbReference type="ARBA" id="ARBA00023326"/>
    </source>
</evidence>
<feature type="domain" description="GH15-like" evidence="8">
    <location>
        <begin position="155"/>
        <end position="458"/>
    </location>
</feature>
<evidence type="ECO:0000256" key="1">
    <source>
        <dbReference type="ARBA" id="ARBA00001863"/>
    </source>
</evidence>
<dbReference type="EC" id="3.2.1.3" evidence="3"/>
<evidence type="ECO:0000256" key="2">
    <source>
        <dbReference type="ARBA" id="ARBA00006188"/>
    </source>
</evidence>
<protein>
    <recommendedName>
        <fullName evidence="3">glucan 1,4-alpha-glucosidase</fullName>
        <ecNumber evidence="3">3.2.1.3</ecNumber>
    </recommendedName>
</protein>
<keyword evidence="6 9" id="KW-0326">Glycosidase</keyword>
<dbReference type="Proteomes" id="UP000543836">
    <property type="component" value="Unassembled WGS sequence"/>
</dbReference>
<keyword evidence="4 9" id="KW-0378">Hydrolase</keyword>
<dbReference type="PANTHER" id="PTHR31616">
    <property type="entry name" value="TREHALASE"/>
    <property type="match status" value="1"/>
</dbReference>
<evidence type="ECO:0000256" key="5">
    <source>
        <dbReference type="ARBA" id="ARBA00023277"/>
    </source>
</evidence>
<evidence type="ECO:0000256" key="3">
    <source>
        <dbReference type="ARBA" id="ARBA00012593"/>
    </source>
</evidence>
<dbReference type="InterPro" id="IPR000165">
    <property type="entry name" value="Glucoamylase"/>
</dbReference>
<gene>
    <name evidence="9" type="ORF">GGE60_003593</name>
</gene>
<dbReference type="PANTHER" id="PTHR31616:SF9">
    <property type="entry name" value="GLUCOAMYLASE, INTRACELLULAR SPORULATION-SPECIFIC"/>
    <property type="match status" value="1"/>
</dbReference>
<dbReference type="InterPro" id="IPR011613">
    <property type="entry name" value="GH15-like"/>
</dbReference>
<reference evidence="9 10" key="1">
    <citation type="submission" date="2020-08" db="EMBL/GenBank/DDBJ databases">
        <title>Genomic Encyclopedia of Type Strains, Phase IV (KMG-V): Genome sequencing to study the core and pangenomes of soil and plant-associated prokaryotes.</title>
        <authorList>
            <person name="Whitman W."/>
        </authorList>
    </citation>
    <scope>NUCLEOTIDE SEQUENCE [LARGE SCALE GENOMIC DNA]</scope>
    <source>
        <strain evidence="9 10">SEMIA 492</strain>
    </source>
</reference>
<evidence type="ECO:0000313" key="10">
    <source>
        <dbReference type="Proteomes" id="UP000543836"/>
    </source>
</evidence>
<dbReference type="SUPFAM" id="SSF48208">
    <property type="entry name" value="Six-hairpin glycosidases"/>
    <property type="match status" value="1"/>
</dbReference>
<comment type="caution">
    <text evidence="9">The sequence shown here is derived from an EMBL/GenBank/DDBJ whole genome shotgun (WGS) entry which is preliminary data.</text>
</comment>
<feature type="domain" description="GH15-like" evidence="8">
    <location>
        <begin position="66"/>
        <end position="108"/>
    </location>
</feature>
<comment type="catalytic activity">
    <reaction evidence="1">
        <text>Hydrolysis of terminal (1-&gt;4)-linked alpha-D-glucose residues successively from non-reducing ends of the chains with release of beta-D-glucose.</text>
        <dbReference type="EC" id="3.2.1.3"/>
    </reaction>
</comment>
<name>A0A7W6ZVD8_9HYPH</name>
<dbReference type="PRINTS" id="PR00736">
    <property type="entry name" value="GLHYDRLASE15"/>
</dbReference>
<evidence type="ECO:0000256" key="4">
    <source>
        <dbReference type="ARBA" id="ARBA00022801"/>
    </source>
</evidence>